<dbReference type="Gene3D" id="3.30.420.10">
    <property type="entry name" value="Ribonuclease H-like superfamily/Ribonuclease H"/>
    <property type="match status" value="1"/>
</dbReference>
<dbReference type="Pfam" id="PF13276">
    <property type="entry name" value="HTH_21"/>
    <property type="match status" value="1"/>
</dbReference>
<dbReference type="EMBL" id="JACRSY010000003">
    <property type="protein sequence ID" value="MBC8578444.1"/>
    <property type="molecule type" value="Genomic_DNA"/>
</dbReference>
<dbReference type="InterPro" id="IPR050900">
    <property type="entry name" value="Transposase_IS3/IS150/IS904"/>
</dbReference>
<dbReference type="Gene3D" id="1.10.10.10">
    <property type="entry name" value="Winged helix-like DNA-binding domain superfamily/Winged helix DNA-binding domain"/>
    <property type="match status" value="1"/>
</dbReference>
<dbReference type="SUPFAM" id="SSF46689">
    <property type="entry name" value="Homeodomain-like"/>
    <property type="match status" value="1"/>
</dbReference>
<dbReference type="Pfam" id="PF13333">
    <property type="entry name" value="rve_2"/>
    <property type="match status" value="1"/>
</dbReference>
<dbReference type="GO" id="GO:0043565">
    <property type="term" value="F:sequence-specific DNA binding"/>
    <property type="evidence" value="ECO:0007669"/>
    <property type="project" value="InterPro"/>
</dbReference>
<dbReference type="SUPFAM" id="SSF48295">
    <property type="entry name" value="TrpR-like"/>
    <property type="match status" value="1"/>
</dbReference>
<dbReference type="SUPFAM" id="SSF53098">
    <property type="entry name" value="Ribonuclease H-like"/>
    <property type="match status" value="1"/>
</dbReference>
<accession>A0A926EF83</accession>
<dbReference type="InterPro" id="IPR036388">
    <property type="entry name" value="WH-like_DNA-bd_sf"/>
</dbReference>
<proteinExistence type="predicted"/>
<dbReference type="Pfam" id="PF00665">
    <property type="entry name" value="rve"/>
    <property type="match status" value="1"/>
</dbReference>
<evidence type="ECO:0000256" key="2">
    <source>
        <dbReference type="SAM" id="MobiDB-lite"/>
    </source>
</evidence>
<gene>
    <name evidence="4" type="ORF">H8718_02710</name>
</gene>
<evidence type="ECO:0000313" key="4">
    <source>
        <dbReference type="EMBL" id="MBC8578444.1"/>
    </source>
</evidence>
<dbReference type="Pfam" id="PF13518">
    <property type="entry name" value="HTH_28"/>
    <property type="match status" value="2"/>
</dbReference>
<protein>
    <submittedName>
        <fullName evidence="4">IS3 family transposase</fullName>
    </submittedName>
</protein>
<dbReference type="Proteomes" id="UP000655830">
    <property type="component" value="Unassembled WGS sequence"/>
</dbReference>
<comment type="caution">
    <text evidence="4">The sequence shown here is derived from an EMBL/GenBank/DDBJ whole genome shotgun (WGS) entry which is preliminary data.</text>
</comment>
<evidence type="ECO:0000259" key="3">
    <source>
        <dbReference type="PROSITE" id="PS50994"/>
    </source>
</evidence>
<evidence type="ECO:0000256" key="1">
    <source>
        <dbReference type="ARBA" id="ARBA00002286"/>
    </source>
</evidence>
<feature type="compositionally biased region" description="Basic residues" evidence="2">
    <location>
        <begin position="113"/>
        <end position="123"/>
    </location>
</feature>
<dbReference type="PANTHER" id="PTHR46889">
    <property type="entry name" value="TRANSPOSASE INSF FOR INSERTION SEQUENCE IS3B-RELATED"/>
    <property type="match status" value="1"/>
</dbReference>
<dbReference type="PANTHER" id="PTHR46889:SF4">
    <property type="entry name" value="TRANSPOSASE INSO FOR INSERTION SEQUENCE ELEMENT IS911B-RELATED"/>
    <property type="match status" value="1"/>
</dbReference>
<dbReference type="InterPro" id="IPR025948">
    <property type="entry name" value="HTH-like_dom"/>
</dbReference>
<reference evidence="4" key="1">
    <citation type="submission" date="2020-08" db="EMBL/GenBank/DDBJ databases">
        <title>Genome public.</title>
        <authorList>
            <person name="Liu C."/>
            <person name="Sun Q."/>
        </authorList>
    </citation>
    <scope>NUCLEOTIDE SEQUENCE</scope>
    <source>
        <strain evidence="4">NSJ-12</strain>
    </source>
</reference>
<name>A0A926EF83_9FIRM</name>
<dbReference type="InterPro" id="IPR048020">
    <property type="entry name" value="Transpos_IS3"/>
</dbReference>
<comment type="function">
    <text evidence="1">Involved in the transposition of the insertion sequence.</text>
</comment>
<dbReference type="InterPro" id="IPR012337">
    <property type="entry name" value="RNaseH-like_sf"/>
</dbReference>
<dbReference type="NCBIfam" id="NF033516">
    <property type="entry name" value="transpos_IS3"/>
    <property type="match status" value="1"/>
</dbReference>
<organism evidence="4 5">
    <name type="scientific">Zhenhengia yiwuensis</name>
    <dbReference type="NCBI Taxonomy" id="2763666"/>
    <lineage>
        <taxon>Bacteria</taxon>
        <taxon>Bacillati</taxon>
        <taxon>Bacillota</taxon>
        <taxon>Clostridia</taxon>
        <taxon>Lachnospirales</taxon>
        <taxon>Lachnospiraceae</taxon>
        <taxon>Zhenhengia</taxon>
    </lineage>
</organism>
<feature type="region of interest" description="Disordered" evidence="2">
    <location>
        <begin position="113"/>
        <end position="137"/>
    </location>
</feature>
<dbReference type="GO" id="GO:0015074">
    <property type="term" value="P:DNA integration"/>
    <property type="evidence" value="ECO:0007669"/>
    <property type="project" value="InterPro"/>
</dbReference>
<evidence type="ECO:0000313" key="5">
    <source>
        <dbReference type="Proteomes" id="UP000655830"/>
    </source>
</evidence>
<feature type="domain" description="Integrase catalytic" evidence="3">
    <location>
        <begin position="305"/>
        <end position="467"/>
    </location>
</feature>
<dbReference type="InterPro" id="IPR009057">
    <property type="entry name" value="Homeodomain-like_sf"/>
</dbReference>
<sequence length="469" mass="55618">MAKYSFEFKTNVVQAYLNGEGSYGYLAKKYGIPRSEQVHRWVKSYENMGNEGLIRSEKKENYSFDFKLHVVELYLTTEASYQELALSIGMNNPPLITKWVNDFRIAGPDALRSKRKGRKRTMNKPKTTSTDTLDPSNHNEKYIKQLEDELLKLKIENAYLKELRRLRLEGIPQNKKRESSIVSEDPFKLKDILAITGFPKATYMYWQKRFDKENPNQELEEKILEIRKNNKDFGYRRIYGELKKQGLVVNKKRVQRIIQKLGLQVTSFTRKSRKYSSYKGKVGKVAPNRIHRRFETCVLHQKIVTDTSEFKYYEVDKKGKMHIKKLYLDPFMDLCNREIISYSISQRPSAVSIMQALNKAIEITTNCKYRRTFHSDQGWAYQMKAYTHTLKENKIFQSMSRKGNCHDNSVMENFFGIMKQEMYYGEVYYSYEELKLAIENYIKYYNERRIKEKLGWMSPVEYRHTLLAA</sequence>
<feature type="compositionally biased region" description="Polar residues" evidence="2">
    <location>
        <begin position="124"/>
        <end position="136"/>
    </location>
</feature>
<dbReference type="InterPro" id="IPR010921">
    <property type="entry name" value="Trp_repressor/repl_initiator"/>
</dbReference>
<dbReference type="InterPro" id="IPR055247">
    <property type="entry name" value="InsJ-like_HTH"/>
</dbReference>
<keyword evidence="5" id="KW-1185">Reference proteome</keyword>
<dbReference type="InterPro" id="IPR001584">
    <property type="entry name" value="Integrase_cat-core"/>
</dbReference>
<dbReference type="AlphaFoldDB" id="A0A926EF83"/>
<dbReference type="PROSITE" id="PS50994">
    <property type="entry name" value="INTEGRASE"/>
    <property type="match status" value="1"/>
</dbReference>
<dbReference type="InterPro" id="IPR036397">
    <property type="entry name" value="RNaseH_sf"/>
</dbReference>